<feature type="region of interest" description="Disordered" evidence="3">
    <location>
        <begin position="395"/>
        <end position="420"/>
    </location>
</feature>
<keyword evidence="2" id="KW-0175">Coiled coil</keyword>
<evidence type="ECO:0000256" key="2">
    <source>
        <dbReference type="SAM" id="Coils"/>
    </source>
</evidence>
<evidence type="ECO:0000256" key="3">
    <source>
        <dbReference type="SAM" id="MobiDB-lite"/>
    </source>
</evidence>
<evidence type="ECO:0000313" key="6">
    <source>
        <dbReference type="Proteomes" id="UP001589798"/>
    </source>
</evidence>
<evidence type="ECO:0000259" key="4">
    <source>
        <dbReference type="SMART" id="SM00470"/>
    </source>
</evidence>
<keyword evidence="6" id="KW-1185">Reference proteome</keyword>
<dbReference type="CDD" id="cd16406">
    <property type="entry name" value="ParB_N_like"/>
    <property type="match status" value="1"/>
</dbReference>
<dbReference type="InterPro" id="IPR004437">
    <property type="entry name" value="ParB/RepB/Spo0J"/>
</dbReference>
<dbReference type="InterPro" id="IPR003115">
    <property type="entry name" value="ParB_N"/>
</dbReference>
<dbReference type="InterPro" id="IPR050336">
    <property type="entry name" value="Chromosome_partition/occlusion"/>
</dbReference>
<organism evidence="5 6">
    <name type="scientific">Novosphingobium soli</name>
    <dbReference type="NCBI Taxonomy" id="574956"/>
    <lineage>
        <taxon>Bacteria</taxon>
        <taxon>Pseudomonadati</taxon>
        <taxon>Pseudomonadota</taxon>
        <taxon>Alphaproteobacteria</taxon>
        <taxon>Sphingomonadales</taxon>
        <taxon>Sphingomonadaceae</taxon>
        <taxon>Novosphingobium</taxon>
    </lineage>
</organism>
<dbReference type="Pfam" id="PF17762">
    <property type="entry name" value="HTH_ParB"/>
    <property type="match status" value="1"/>
</dbReference>
<proteinExistence type="inferred from homology"/>
<evidence type="ECO:0000256" key="1">
    <source>
        <dbReference type="ARBA" id="ARBA00006295"/>
    </source>
</evidence>
<dbReference type="NCBIfam" id="TIGR00180">
    <property type="entry name" value="parB_part"/>
    <property type="match status" value="1"/>
</dbReference>
<dbReference type="SUPFAM" id="SSF109709">
    <property type="entry name" value="KorB DNA-binding domain-like"/>
    <property type="match status" value="1"/>
</dbReference>
<sequence>MQELIPLNKLQLSASNVRKSINQDADEQLSHDIEARGLLQNLIVTKAKKRGHYDVVAGGRRLRAMARIVERGAWQADHTVPCMLLAASETEIAETSLAENFQRLAMTPAEECRAFQHFISQEEDTTAVAKRFGVTRRFVEGRLRLAALAEPIFEALASGDLSLEMAKAYASTDQHAVQLRVFEQARYHGENPDYIRRLIANGATRGTDPIALLVGEEAYTAAGGRIERDLFSEAADDRWIDLEILQGLAAAKLEAEAARLSEETGLGTIWPVAGTTCWNASRELGLTRVILPPAPISNEAQARIDAIEARVEEICSEMEDCDEESEELAKLQDEYETLERELDDLSNPQSELPDAWKAEVGRFLLITTKGEMVLDSDYFSEKELRMVRDEEGAITGGSFVDTSRPVAAPAKPSAPEATAPGGKAYSARLFDELAVQRRNVLAASLLSDPGLALDYAIFALADATTHSLGNRGTTIRAGRPQDPVLDSTVPKSTADDIVADAFEGLDKGWSEHESVVDRFMAFRDLGDEAKMAWVAYTVATSLEAKLGYASGYNPIHAQLGMLLDIDTATLWRPTGRNYFDRISKGSLLDLLKEVGGSDFSARYAGSKKADISESCEKLFAGEAIVEEAVKQRALSWVPAAMRFDLAIAASEDTLDEDDGDGPDDIETDDLGSDDTDPAEADDIDHDDVEPDPSVNDELEDALSELEADEATLAA</sequence>
<dbReference type="PANTHER" id="PTHR33375:SF7">
    <property type="entry name" value="CHROMOSOME 2-PARTITIONING PROTEIN PARB-RELATED"/>
    <property type="match status" value="1"/>
</dbReference>
<gene>
    <name evidence="5" type="ORF">ACFFJC_12200</name>
</gene>
<dbReference type="SUPFAM" id="SSF110849">
    <property type="entry name" value="ParB/Sulfiredoxin"/>
    <property type="match status" value="1"/>
</dbReference>
<accession>A0ABV6CXA8</accession>
<feature type="coiled-coil region" evidence="2">
    <location>
        <begin position="297"/>
        <end position="348"/>
    </location>
</feature>
<feature type="region of interest" description="Disordered" evidence="3">
    <location>
        <begin position="652"/>
        <end position="696"/>
    </location>
</feature>
<reference evidence="5 6" key="1">
    <citation type="submission" date="2024-09" db="EMBL/GenBank/DDBJ databases">
        <authorList>
            <person name="Sun Q."/>
            <person name="Mori K."/>
        </authorList>
    </citation>
    <scope>NUCLEOTIDE SEQUENCE [LARGE SCALE GENOMIC DNA]</scope>
    <source>
        <strain evidence="5 6">CCM 7706</strain>
    </source>
</reference>
<feature type="domain" description="ParB-like N-terminal" evidence="4">
    <location>
        <begin position="3"/>
        <end position="101"/>
    </location>
</feature>
<dbReference type="Gene3D" id="3.90.1530.30">
    <property type="match status" value="1"/>
</dbReference>
<comment type="similarity">
    <text evidence="1">Belongs to the ParB family.</text>
</comment>
<name>A0ABV6CXA8_9SPHN</name>
<dbReference type="PANTHER" id="PTHR33375">
    <property type="entry name" value="CHROMOSOME-PARTITIONING PROTEIN PARB-RELATED"/>
    <property type="match status" value="1"/>
</dbReference>
<dbReference type="InterPro" id="IPR041468">
    <property type="entry name" value="HTH_ParB/Spo0J"/>
</dbReference>
<evidence type="ECO:0000313" key="5">
    <source>
        <dbReference type="EMBL" id="MFC0205031.1"/>
    </source>
</evidence>
<dbReference type="SMART" id="SM00470">
    <property type="entry name" value="ParB"/>
    <property type="match status" value="1"/>
</dbReference>
<protein>
    <submittedName>
        <fullName evidence="5">ParB/RepB/Spo0J family partition protein</fullName>
    </submittedName>
</protein>
<comment type="caution">
    <text evidence="5">The sequence shown here is derived from an EMBL/GenBank/DDBJ whole genome shotgun (WGS) entry which is preliminary data.</text>
</comment>
<dbReference type="Gene3D" id="1.10.10.2830">
    <property type="match status" value="1"/>
</dbReference>
<dbReference type="Pfam" id="PF02195">
    <property type="entry name" value="ParB_N"/>
    <property type="match status" value="1"/>
</dbReference>
<dbReference type="RefSeq" id="WP_379487791.1">
    <property type="nucleotide sequence ID" value="NZ_JBHLWK010000014.1"/>
</dbReference>
<dbReference type="EMBL" id="JBHLWK010000014">
    <property type="protein sequence ID" value="MFC0205031.1"/>
    <property type="molecule type" value="Genomic_DNA"/>
</dbReference>
<dbReference type="InterPro" id="IPR036086">
    <property type="entry name" value="ParB/Sulfiredoxin_sf"/>
</dbReference>
<dbReference type="Proteomes" id="UP001589798">
    <property type="component" value="Unassembled WGS sequence"/>
</dbReference>